<dbReference type="PANTHER" id="PTHR38926:SF5">
    <property type="entry name" value="F-BOX AND LEUCINE-RICH REPEAT PROTEIN 6"/>
    <property type="match status" value="1"/>
</dbReference>
<reference evidence="1 2" key="1">
    <citation type="submission" date="2023-03" db="EMBL/GenBank/DDBJ databases">
        <title>Genome sequence of Lichtheimia ornata CBS 291.66.</title>
        <authorList>
            <person name="Mohabir J.T."/>
            <person name="Shea T.P."/>
            <person name="Kurbessoian T."/>
            <person name="Berby B."/>
            <person name="Fontaine J."/>
            <person name="Livny J."/>
            <person name="Gnirke A."/>
            <person name="Stajich J.E."/>
            <person name="Cuomo C.A."/>
        </authorList>
    </citation>
    <scope>NUCLEOTIDE SEQUENCE [LARGE SCALE GENOMIC DNA]</scope>
    <source>
        <strain evidence="1">CBS 291.66</strain>
    </source>
</reference>
<name>A0AAD7USJ4_9FUNG</name>
<protein>
    <recommendedName>
        <fullName evidence="3">F-box domain-containing protein</fullName>
    </recommendedName>
</protein>
<gene>
    <name evidence="1" type="ORF">O0I10_012777</name>
</gene>
<evidence type="ECO:0008006" key="3">
    <source>
        <dbReference type="Google" id="ProtNLM"/>
    </source>
</evidence>
<dbReference type="InterPro" id="IPR011990">
    <property type="entry name" value="TPR-like_helical_dom_sf"/>
</dbReference>
<proteinExistence type="predicted"/>
<accession>A0AAD7USJ4</accession>
<dbReference type="GeneID" id="83220111"/>
<dbReference type="AlphaFoldDB" id="A0AAD7USJ4"/>
<dbReference type="SUPFAM" id="SSF48452">
    <property type="entry name" value="TPR-like"/>
    <property type="match status" value="1"/>
</dbReference>
<dbReference type="Gene3D" id="1.25.40.10">
    <property type="entry name" value="Tetratricopeptide repeat domain"/>
    <property type="match status" value="1"/>
</dbReference>
<evidence type="ECO:0000313" key="1">
    <source>
        <dbReference type="EMBL" id="KAJ8651660.1"/>
    </source>
</evidence>
<sequence length="705" mass="79736">MADLWSDFTQQPILAIHSGTWANVIAESTRCLQHCMQQQLTHLDNRARALAISGNFEAALKDAARIQQLFPSSAGGYLCAGHVYSLQGRQKVAIAIYDQGLAAAPLSDPFRQLLIQARSIAQERDSKRIDFIKKLPLEIITNVASRFMSGDDIPESCIREYLCVSRLWRRRLSRGVRDLHIDAIVDDDSFLEDCFFFRLVGPSCTSLKLDTNAFWLRELMESRLRFPSLRALSVSHIGFPDMCGFTAVEDDEDQDYARRIVVDSIVSFRASRTLTHLTLLVGKECDIPLGKILSTCPNLVDLQTSWIDMSMSTAPTCCPNLKSLSFMFGVREDRDYGMDDITKRLPGLERLMASPFYYAKDLRIIQNNCPKLSVIGSHDGLGFPKCDHKLPLDDPTTLGVRTFYVKGLDEDYSRDQDLGNWEHVMEFMQRNRHTLQDVHFSTWLPFNEQPRHAAVTANRNAGTLNRVTSYTQQIQLQEHLRMARMVAQKSPHLKTFDLSSRYRFLANDVGALFDDLASHCELESVIVKLESNDPLMDMGGIERFIQHHSRIDSQLHTLILPYNARLSNDALDTLTALPQLKTLGFSLPLVQGEDADGANISRFIQKLGSGCPQLQRLELRSKDPIPDIVFVELSKLKIKSLHLTMLYLSTHSTLPASMLALLDCPQLQDLRLEPSWQTTKDSNNEYIIGALVLQEQVCTMEHSLS</sequence>
<dbReference type="InterPro" id="IPR032675">
    <property type="entry name" value="LRR_dom_sf"/>
</dbReference>
<dbReference type="SUPFAM" id="SSF52047">
    <property type="entry name" value="RNI-like"/>
    <property type="match status" value="1"/>
</dbReference>
<dbReference type="EMBL" id="JARTCD010000155">
    <property type="protein sequence ID" value="KAJ8651660.1"/>
    <property type="molecule type" value="Genomic_DNA"/>
</dbReference>
<dbReference type="Gene3D" id="3.80.10.10">
    <property type="entry name" value="Ribonuclease Inhibitor"/>
    <property type="match status" value="2"/>
</dbReference>
<dbReference type="Proteomes" id="UP001234581">
    <property type="component" value="Unassembled WGS sequence"/>
</dbReference>
<dbReference type="RefSeq" id="XP_058336574.1">
    <property type="nucleotide sequence ID" value="XM_058492665.1"/>
</dbReference>
<dbReference type="PANTHER" id="PTHR38926">
    <property type="entry name" value="F-BOX DOMAIN CONTAINING PROTEIN, EXPRESSED"/>
    <property type="match status" value="1"/>
</dbReference>
<organism evidence="1 2">
    <name type="scientific">Lichtheimia ornata</name>
    <dbReference type="NCBI Taxonomy" id="688661"/>
    <lineage>
        <taxon>Eukaryota</taxon>
        <taxon>Fungi</taxon>
        <taxon>Fungi incertae sedis</taxon>
        <taxon>Mucoromycota</taxon>
        <taxon>Mucoromycotina</taxon>
        <taxon>Mucoromycetes</taxon>
        <taxon>Mucorales</taxon>
        <taxon>Lichtheimiaceae</taxon>
        <taxon>Lichtheimia</taxon>
    </lineage>
</organism>
<comment type="caution">
    <text evidence="1">The sequence shown here is derived from an EMBL/GenBank/DDBJ whole genome shotgun (WGS) entry which is preliminary data.</text>
</comment>
<evidence type="ECO:0000313" key="2">
    <source>
        <dbReference type="Proteomes" id="UP001234581"/>
    </source>
</evidence>
<keyword evidence="2" id="KW-1185">Reference proteome</keyword>